<comment type="caution">
    <text evidence="13">The sequence shown here is derived from an EMBL/GenBank/DDBJ whole genome shotgun (WGS) entry which is preliminary data.</text>
</comment>
<dbReference type="RefSeq" id="WP_126766242.1">
    <property type="nucleotide sequence ID" value="NZ_PIPJ01000002.1"/>
</dbReference>
<dbReference type="Pfam" id="PF22468">
    <property type="entry name" value="ACT_9"/>
    <property type="match status" value="1"/>
</dbReference>
<dbReference type="InterPro" id="IPR054352">
    <property type="entry name" value="ACT_Aspartokinase"/>
</dbReference>
<keyword evidence="14" id="KW-1185">Reference proteome</keyword>
<keyword evidence="6 8" id="KW-0067">ATP-binding</keyword>
<dbReference type="PANTHER" id="PTHR21499">
    <property type="entry name" value="ASPARTATE KINASE"/>
    <property type="match status" value="1"/>
</dbReference>
<dbReference type="CDD" id="cd04932">
    <property type="entry name" value="ACT_AKiii-LysC-EC_1"/>
    <property type="match status" value="1"/>
</dbReference>
<dbReference type="EC" id="2.7.2.4" evidence="9"/>
<dbReference type="NCBIfam" id="NF006570">
    <property type="entry name" value="PRK09084.1"/>
    <property type="match status" value="1"/>
</dbReference>
<dbReference type="NCBIfam" id="TIGR00657">
    <property type="entry name" value="asp_kinases"/>
    <property type="match status" value="1"/>
</dbReference>
<dbReference type="Pfam" id="PF00696">
    <property type="entry name" value="AA_kinase"/>
    <property type="match status" value="1"/>
</dbReference>
<dbReference type="Gene3D" id="1.20.120.1320">
    <property type="entry name" value="Aspartokinase, catalytic domain"/>
    <property type="match status" value="1"/>
</dbReference>
<dbReference type="InterPro" id="IPR045865">
    <property type="entry name" value="ACT-like_dom_sf"/>
</dbReference>
<evidence type="ECO:0000256" key="10">
    <source>
        <dbReference type="RuleBase" id="RU004249"/>
    </source>
</evidence>
<feature type="binding site" evidence="8">
    <location>
        <position position="234"/>
    </location>
    <ligand>
        <name>ATP</name>
        <dbReference type="ChEBI" id="CHEBI:30616"/>
    </ligand>
</feature>
<keyword evidence="10" id="KW-0028">Amino-acid biosynthesis</keyword>
<dbReference type="InterPro" id="IPR001341">
    <property type="entry name" value="Asp_kinase"/>
</dbReference>
<dbReference type="InterPro" id="IPR042199">
    <property type="entry name" value="AsparK_Bifunc_asparK/hSer_DH"/>
</dbReference>
<dbReference type="SUPFAM" id="SSF53633">
    <property type="entry name" value="Carbamate kinase-like"/>
    <property type="match status" value="1"/>
</dbReference>
<proteinExistence type="inferred from homology"/>
<evidence type="ECO:0000256" key="6">
    <source>
        <dbReference type="ARBA" id="ARBA00022840"/>
    </source>
</evidence>
<dbReference type="InterPro" id="IPR036393">
    <property type="entry name" value="AceGlu_kinase-like_sf"/>
</dbReference>
<dbReference type="UniPathway" id="UPA00051">
    <property type="reaction ID" value="UER00462"/>
</dbReference>
<dbReference type="Gene3D" id="3.30.70.260">
    <property type="match status" value="2"/>
</dbReference>
<dbReference type="GO" id="GO:0005829">
    <property type="term" value="C:cytosol"/>
    <property type="evidence" value="ECO:0007669"/>
    <property type="project" value="TreeGrafter"/>
</dbReference>
<evidence type="ECO:0000256" key="5">
    <source>
        <dbReference type="ARBA" id="ARBA00022777"/>
    </source>
</evidence>
<dbReference type="GO" id="GO:0009088">
    <property type="term" value="P:threonine biosynthetic process"/>
    <property type="evidence" value="ECO:0007669"/>
    <property type="project" value="UniProtKB-UniPathway"/>
</dbReference>
<evidence type="ECO:0000256" key="7">
    <source>
        <dbReference type="ARBA" id="ARBA00047872"/>
    </source>
</evidence>
<evidence type="ECO:0000256" key="3">
    <source>
        <dbReference type="ARBA" id="ARBA00022679"/>
    </source>
</evidence>
<dbReference type="FunFam" id="3.30.70.260:FF:000017">
    <property type="entry name" value="Aspartokinase"/>
    <property type="match status" value="1"/>
</dbReference>
<comment type="pathway">
    <text evidence="10">Amino-acid biosynthesis; L-threonine biosynthesis; L-threonine from L-aspartate: step 1/5.</text>
</comment>
<evidence type="ECO:0000259" key="12">
    <source>
        <dbReference type="Pfam" id="PF22468"/>
    </source>
</evidence>
<dbReference type="GO" id="GO:0004072">
    <property type="term" value="F:aspartate kinase activity"/>
    <property type="evidence" value="ECO:0007669"/>
    <property type="project" value="UniProtKB-EC"/>
</dbReference>
<dbReference type="SUPFAM" id="SSF55021">
    <property type="entry name" value="ACT-like"/>
    <property type="match status" value="2"/>
</dbReference>
<evidence type="ECO:0000313" key="14">
    <source>
        <dbReference type="Proteomes" id="UP000288395"/>
    </source>
</evidence>
<dbReference type="AlphaFoldDB" id="A0A432W138"/>
<feature type="binding site" evidence="8">
    <location>
        <begin position="13"/>
        <end position="16"/>
    </location>
    <ligand>
        <name>ATP</name>
        <dbReference type="ChEBI" id="CHEBI:30616"/>
    </ligand>
</feature>
<feature type="binding site" evidence="8">
    <location>
        <begin position="228"/>
        <end position="229"/>
    </location>
    <ligand>
        <name>ATP</name>
        <dbReference type="ChEBI" id="CHEBI:30616"/>
    </ligand>
</feature>
<sequence length="457" mass="49454">MQKYLESSVIVAKFGGTSVADLPALQRCADIIQANPAIRVVVVSAAAGVTNRLVALAKGKSNDAERMQLLSEIMAIQHSISGELLPTPEINAQLREYLSRMAELSAYLSEVGVEASKQDELLALGERCSSMFLAELLRQRGLTSRDFDACQVIRTDSHFGNAEARPMRIGMLAKEYLKPLLENYCVVTQGFIGSDAADRVTTLGRGGSDLSAALFAEALKAHALQIWTDVDGIYTCDPRQVPSARPIAEITFAEAAEMATFGAKILHPATLLPAQRAQVPVFVGCTREPEKPGTWIKSKTQQRPVCRALSLRRGQVLLTARSLNMLHARGFLAELFAILARHRISVDLITTSEVSVALTLDATGSHSSGNSLISNELLAELAPLCDVEVEDGLALVAIIGHELSNTPEVASRVFQMIAKKNIRMISQGASPNNLCILVREDDASDILNTLHRGFLET</sequence>
<keyword evidence="4 8" id="KW-0547">Nucleotide-binding</keyword>
<feature type="binding site" evidence="8">
    <location>
        <position position="126"/>
    </location>
    <ligand>
        <name>substrate</name>
    </ligand>
</feature>
<keyword evidence="5 9" id="KW-0418">Kinase</keyword>
<comment type="pathway">
    <text evidence="10">Amino-acid biosynthesis; L-methionine biosynthesis via de novo pathway; L-homoserine from L-aspartate: step 1/3.</text>
</comment>
<dbReference type="PIRSF" id="PIRSF000726">
    <property type="entry name" value="Asp_kin"/>
    <property type="match status" value="1"/>
</dbReference>
<dbReference type="InterPro" id="IPR018042">
    <property type="entry name" value="Aspartate_kinase_CS"/>
</dbReference>
<dbReference type="EMBL" id="PIPJ01000002">
    <property type="protein sequence ID" value="RUO22688.1"/>
    <property type="molecule type" value="Genomic_DNA"/>
</dbReference>
<dbReference type="InterPro" id="IPR005260">
    <property type="entry name" value="Asp_kin_monofn"/>
</dbReference>
<evidence type="ECO:0000256" key="8">
    <source>
        <dbReference type="PIRSR" id="PIRSR000726-1"/>
    </source>
</evidence>
<dbReference type="UniPathway" id="UPA00034">
    <property type="reaction ID" value="UER00015"/>
</dbReference>
<feature type="domain" description="Aspartokinase ACT" evidence="12">
    <location>
        <begin position="396"/>
        <end position="454"/>
    </location>
</feature>
<feature type="domain" description="Aspartate/glutamate/uridylate kinase" evidence="11">
    <location>
        <begin position="9"/>
        <end position="283"/>
    </location>
</feature>
<reference evidence="14" key="1">
    <citation type="journal article" date="2018" name="Front. Microbiol.">
        <title>Genome-Based Analysis Reveals the Taxonomy and Diversity of the Family Idiomarinaceae.</title>
        <authorList>
            <person name="Liu Y."/>
            <person name="Lai Q."/>
            <person name="Shao Z."/>
        </authorList>
    </citation>
    <scope>NUCLEOTIDE SEQUENCE [LARGE SCALE GENOMIC DNA]</scope>
    <source>
        <strain evidence="14">GBPy7</strain>
    </source>
</reference>
<evidence type="ECO:0000313" key="13">
    <source>
        <dbReference type="EMBL" id="RUO22688.1"/>
    </source>
</evidence>
<name>A0A432W138_9GAMM</name>
<organism evidence="13 14">
    <name type="scientific">Aliidiomarina iranensis</name>
    <dbReference type="NCBI Taxonomy" id="1434071"/>
    <lineage>
        <taxon>Bacteria</taxon>
        <taxon>Pseudomonadati</taxon>
        <taxon>Pseudomonadota</taxon>
        <taxon>Gammaproteobacteria</taxon>
        <taxon>Alteromonadales</taxon>
        <taxon>Idiomarinaceae</taxon>
        <taxon>Aliidiomarina</taxon>
    </lineage>
</organism>
<comment type="catalytic activity">
    <reaction evidence="7 9">
        <text>L-aspartate + ATP = 4-phospho-L-aspartate + ADP</text>
        <dbReference type="Rhea" id="RHEA:23776"/>
        <dbReference type="ChEBI" id="CHEBI:29991"/>
        <dbReference type="ChEBI" id="CHEBI:30616"/>
        <dbReference type="ChEBI" id="CHEBI:57535"/>
        <dbReference type="ChEBI" id="CHEBI:456216"/>
        <dbReference type="EC" id="2.7.2.4"/>
    </reaction>
</comment>
<dbReference type="Proteomes" id="UP000288395">
    <property type="component" value="Unassembled WGS sequence"/>
</dbReference>
<accession>A0A432W138</accession>
<evidence type="ECO:0000259" key="11">
    <source>
        <dbReference type="Pfam" id="PF00696"/>
    </source>
</evidence>
<feature type="binding site" evidence="8">
    <location>
        <position position="239"/>
    </location>
    <ligand>
        <name>ATP</name>
        <dbReference type="ChEBI" id="CHEBI:30616"/>
    </ligand>
</feature>
<protein>
    <recommendedName>
        <fullName evidence="9">Aspartokinase</fullName>
        <ecNumber evidence="9">2.7.2.4</ecNumber>
    </recommendedName>
</protein>
<gene>
    <name evidence="13" type="ORF">CWE08_05080</name>
</gene>
<dbReference type="UniPathway" id="UPA00050">
    <property type="reaction ID" value="UER00461"/>
</dbReference>
<dbReference type="OrthoDB" id="9799110at2"/>
<dbReference type="Gene3D" id="3.40.1160.10">
    <property type="entry name" value="Acetylglutamate kinase-like"/>
    <property type="match status" value="1"/>
</dbReference>
<dbReference type="GO" id="GO:0005524">
    <property type="term" value="F:ATP binding"/>
    <property type="evidence" value="ECO:0007669"/>
    <property type="project" value="UniProtKB-KW"/>
</dbReference>
<evidence type="ECO:0000256" key="9">
    <source>
        <dbReference type="RuleBase" id="RU003448"/>
    </source>
</evidence>
<dbReference type="PROSITE" id="PS00324">
    <property type="entry name" value="ASPARTOKINASE"/>
    <property type="match status" value="1"/>
</dbReference>
<feature type="binding site" evidence="8">
    <location>
        <position position="50"/>
    </location>
    <ligand>
        <name>substrate</name>
    </ligand>
</feature>
<evidence type="ECO:0000256" key="1">
    <source>
        <dbReference type="ARBA" id="ARBA00004766"/>
    </source>
</evidence>
<dbReference type="GO" id="GO:0009090">
    <property type="term" value="P:homoserine biosynthetic process"/>
    <property type="evidence" value="ECO:0007669"/>
    <property type="project" value="TreeGrafter"/>
</dbReference>
<dbReference type="InterPro" id="IPR001048">
    <property type="entry name" value="Asp/Glu/Uridylate_kinase"/>
</dbReference>
<comment type="similarity">
    <text evidence="2 9">Belongs to the aspartokinase family.</text>
</comment>
<dbReference type="GO" id="GO:0009089">
    <property type="term" value="P:lysine biosynthetic process via diaminopimelate"/>
    <property type="evidence" value="ECO:0007669"/>
    <property type="project" value="UniProtKB-UniPathway"/>
</dbReference>
<keyword evidence="3 9" id="KW-0808">Transferase</keyword>
<evidence type="ECO:0000256" key="2">
    <source>
        <dbReference type="ARBA" id="ARBA00010122"/>
    </source>
</evidence>
<evidence type="ECO:0000256" key="4">
    <source>
        <dbReference type="ARBA" id="ARBA00022741"/>
    </source>
</evidence>
<comment type="pathway">
    <text evidence="1 10">Amino-acid biosynthesis; L-lysine biosynthesis via DAP pathway; (S)-tetrahydrodipicolinate from L-aspartate: step 1/4.</text>
</comment>
<dbReference type="PANTHER" id="PTHR21499:SF59">
    <property type="entry name" value="ASPARTOKINASE"/>
    <property type="match status" value="1"/>
</dbReference>